<gene>
    <name evidence="2" type="ORF">B9Z19DRAFT_363294</name>
</gene>
<comment type="caution">
    <text evidence="2">The sequence shown here is derived from an EMBL/GenBank/DDBJ whole genome shotgun (WGS) entry which is preliminary data.</text>
</comment>
<keyword evidence="1" id="KW-0812">Transmembrane</keyword>
<dbReference type="EMBL" id="NESQ01000240">
    <property type="protein sequence ID" value="PUU75246.1"/>
    <property type="molecule type" value="Genomic_DNA"/>
</dbReference>
<protein>
    <submittedName>
        <fullName evidence="2">Uncharacterized protein</fullName>
    </submittedName>
</protein>
<evidence type="ECO:0000256" key="1">
    <source>
        <dbReference type="SAM" id="Phobius"/>
    </source>
</evidence>
<evidence type="ECO:0000313" key="2">
    <source>
        <dbReference type="EMBL" id="PUU75246.1"/>
    </source>
</evidence>
<feature type="transmembrane region" description="Helical" evidence="1">
    <location>
        <begin position="35"/>
        <end position="52"/>
    </location>
</feature>
<proteinExistence type="predicted"/>
<feature type="transmembrane region" description="Helical" evidence="1">
    <location>
        <begin position="12"/>
        <end position="29"/>
    </location>
</feature>
<keyword evidence="3" id="KW-1185">Reference proteome</keyword>
<dbReference type="AlphaFoldDB" id="A0A2T6ZIG1"/>
<reference evidence="2 3" key="1">
    <citation type="submission" date="2017-04" db="EMBL/GenBank/DDBJ databases">
        <title>Draft genome sequence of Tuber borchii Vittad., a whitish edible truffle.</title>
        <authorList>
            <consortium name="DOE Joint Genome Institute"/>
            <person name="Murat C."/>
            <person name="Kuo A."/>
            <person name="Barry K.W."/>
            <person name="Clum A."/>
            <person name="Dockter R.B."/>
            <person name="Fauchery L."/>
            <person name="Iotti M."/>
            <person name="Kohler A."/>
            <person name="Labutti K."/>
            <person name="Lindquist E.A."/>
            <person name="Lipzen A."/>
            <person name="Ohm R.A."/>
            <person name="Wang M."/>
            <person name="Grigoriev I.V."/>
            <person name="Zambonelli A."/>
            <person name="Martin F.M."/>
        </authorList>
    </citation>
    <scope>NUCLEOTIDE SEQUENCE [LARGE SCALE GENOMIC DNA]</scope>
    <source>
        <strain evidence="2 3">Tbo3840</strain>
    </source>
</reference>
<sequence length="89" mass="10133">MRWNTAHNPYFPLPLLSVFLPGYFVPFSSPLTLVYFYYLVLIFSVFFPRLFLHPEHSIIGMYFISSPGSSSIVPLIKLMCNTKGGGLLL</sequence>
<dbReference type="Proteomes" id="UP000244722">
    <property type="component" value="Unassembled WGS sequence"/>
</dbReference>
<keyword evidence="1" id="KW-1133">Transmembrane helix</keyword>
<keyword evidence="1" id="KW-0472">Membrane</keyword>
<organism evidence="2 3">
    <name type="scientific">Tuber borchii</name>
    <name type="common">White truffle</name>
    <dbReference type="NCBI Taxonomy" id="42251"/>
    <lineage>
        <taxon>Eukaryota</taxon>
        <taxon>Fungi</taxon>
        <taxon>Dikarya</taxon>
        <taxon>Ascomycota</taxon>
        <taxon>Pezizomycotina</taxon>
        <taxon>Pezizomycetes</taxon>
        <taxon>Pezizales</taxon>
        <taxon>Tuberaceae</taxon>
        <taxon>Tuber</taxon>
    </lineage>
</organism>
<accession>A0A2T6ZIG1</accession>
<name>A0A2T6ZIG1_TUBBO</name>
<evidence type="ECO:0000313" key="3">
    <source>
        <dbReference type="Proteomes" id="UP000244722"/>
    </source>
</evidence>